<dbReference type="EMBL" id="QKKF02025464">
    <property type="protein sequence ID" value="RZF36915.1"/>
    <property type="molecule type" value="Genomic_DNA"/>
</dbReference>
<dbReference type="InterPro" id="IPR006674">
    <property type="entry name" value="HD_domain"/>
</dbReference>
<dbReference type="InParanoid" id="A0A482WTI0"/>
<keyword evidence="2" id="KW-0378">Hydrolase</keyword>
<keyword evidence="5" id="KW-1185">Reference proteome</keyword>
<evidence type="ECO:0000313" key="5">
    <source>
        <dbReference type="Proteomes" id="UP000291343"/>
    </source>
</evidence>
<feature type="domain" description="HD" evidence="3">
    <location>
        <begin position="37"/>
        <end position="125"/>
    </location>
</feature>
<dbReference type="InterPro" id="IPR039356">
    <property type="entry name" value="YfbR/HDDC2"/>
</dbReference>
<dbReference type="SMR" id="A0A482WTI0"/>
<sequence>MSCRIHTLAERRRVKANASVDGKMTDSKLLDFVELLGTLKHVERTGWVKMNVAKPETISGHMYRMASMCFLLDDNSNLNRNKRIESCLVHDMAECIVGDITPFCGVPVEEKHRQEVEAMEKLSEMAGPG</sequence>
<proteinExistence type="predicted"/>
<dbReference type="PANTHER" id="PTHR11845">
    <property type="entry name" value="5'-DEOXYNUCLEOTIDASE HDDC2"/>
    <property type="match status" value="1"/>
</dbReference>
<gene>
    <name evidence="4" type="ORF">LSTR_LSTR004603</name>
</gene>
<comment type="caution">
    <text evidence="4">The sequence shown here is derived from an EMBL/GenBank/DDBJ whole genome shotgun (WGS) entry which is preliminary data.</text>
</comment>
<accession>A0A482WTI0</accession>
<evidence type="ECO:0000256" key="2">
    <source>
        <dbReference type="ARBA" id="ARBA00022801"/>
    </source>
</evidence>
<organism evidence="4 5">
    <name type="scientific">Laodelphax striatellus</name>
    <name type="common">Small brown planthopper</name>
    <name type="synonym">Delphax striatella</name>
    <dbReference type="NCBI Taxonomy" id="195883"/>
    <lineage>
        <taxon>Eukaryota</taxon>
        <taxon>Metazoa</taxon>
        <taxon>Ecdysozoa</taxon>
        <taxon>Arthropoda</taxon>
        <taxon>Hexapoda</taxon>
        <taxon>Insecta</taxon>
        <taxon>Pterygota</taxon>
        <taxon>Neoptera</taxon>
        <taxon>Paraneoptera</taxon>
        <taxon>Hemiptera</taxon>
        <taxon>Auchenorrhyncha</taxon>
        <taxon>Fulgoroidea</taxon>
        <taxon>Delphacidae</taxon>
        <taxon>Criomorphinae</taxon>
        <taxon>Laodelphax</taxon>
    </lineage>
</organism>
<dbReference type="Pfam" id="PF13023">
    <property type="entry name" value="HD_3"/>
    <property type="match status" value="1"/>
</dbReference>
<dbReference type="GO" id="GO:0005737">
    <property type="term" value="C:cytoplasm"/>
    <property type="evidence" value="ECO:0007669"/>
    <property type="project" value="TreeGrafter"/>
</dbReference>
<dbReference type="GO" id="GO:0002953">
    <property type="term" value="F:5'-deoxynucleotidase activity"/>
    <property type="evidence" value="ECO:0007669"/>
    <property type="project" value="InterPro"/>
</dbReference>
<reference evidence="4 5" key="1">
    <citation type="journal article" date="2017" name="Gigascience">
        <title>Genome sequence of the small brown planthopper, Laodelphax striatellus.</title>
        <authorList>
            <person name="Zhu J."/>
            <person name="Jiang F."/>
            <person name="Wang X."/>
            <person name="Yang P."/>
            <person name="Bao Y."/>
            <person name="Zhao W."/>
            <person name="Wang W."/>
            <person name="Lu H."/>
            <person name="Wang Q."/>
            <person name="Cui N."/>
            <person name="Li J."/>
            <person name="Chen X."/>
            <person name="Luo L."/>
            <person name="Yu J."/>
            <person name="Kang L."/>
            <person name="Cui F."/>
        </authorList>
    </citation>
    <scope>NUCLEOTIDE SEQUENCE [LARGE SCALE GENOMIC DNA]</scope>
    <source>
        <strain evidence="4">Lst14</strain>
    </source>
</reference>
<evidence type="ECO:0000259" key="3">
    <source>
        <dbReference type="Pfam" id="PF13023"/>
    </source>
</evidence>
<keyword evidence="1" id="KW-0479">Metal-binding</keyword>
<protein>
    <recommendedName>
        <fullName evidence="3">HD domain-containing protein</fullName>
    </recommendedName>
</protein>
<dbReference type="STRING" id="195883.A0A482WTI0"/>
<dbReference type="Proteomes" id="UP000291343">
    <property type="component" value="Unassembled WGS sequence"/>
</dbReference>
<dbReference type="Gene3D" id="1.10.3210.10">
    <property type="entry name" value="Hypothetical protein af1432"/>
    <property type="match status" value="1"/>
</dbReference>
<evidence type="ECO:0000256" key="1">
    <source>
        <dbReference type="ARBA" id="ARBA00022723"/>
    </source>
</evidence>
<dbReference type="AlphaFoldDB" id="A0A482WTI0"/>
<evidence type="ECO:0000313" key="4">
    <source>
        <dbReference type="EMBL" id="RZF36915.1"/>
    </source>
</evidence>
<dbReference type="SUPFAM" id="SSF109604">
    <property type="entry name" value="HD-domain/PDEase-like"/>
    <property type="match status" value="1"/>
</dbReference>
<dbReference type="OrthoDB" id="10254258at2759"/>
<dbReference type="PANTHER" id="PTHR11845:SF13">
    <property type="entry name" value="5'-DEOXYNUCLEOTIDASE HDDC2"/>
    <property type="match status" value="1"/>
</dbReference>
<dbReference type="GO" id="GO:0046872">
    <property type="term" value="F:metal ion binding"/>
    <property type="evidence" value="ECO:0007669"/>
    <property type="project" value="UniProtKB-KW"/>
</dbReference>
<name>A0A482WTI0_LAOST</name>